<sequence length="85" mass="8694">MEFHSSLAWQQEGGIASDAPGPGMAGPLCSLASVEVIPRPLLRGTKFCTHEPEAASSVAAVMPNQEAGHFHLDDGGPPACRLGAG</sequence>
<feature type="region of interest" description="Disordered" evidence="1">
    <location>
        <begin position="1"/>
        <end position="22"/>
    </location>
</feature>
<organism evidence="2 3">
    <name type="scientific">Magnetospirillum gryphiswaldense (strain DSM 6361 / JCM 21280 / NBRC 15271 / MSR-1)</name>
    <dbReference type="NCBI Taxonomy" id="431944"/>
    <lineage>
        <taxon>Bacteria</taxon>
        <taxon>Pseudomonadati</taxon>
        <taxon>Pseudomonadota</taxon>
        <taxon>Alphaproteobacteria</taxon>
        <taxon>Rhodospirillales</taxon>
        <taxon>Rhodospirillaceae</taxon>
        <taxon>Magnetospirillum</taxon>
    </lineage>
</organism>
<gene>
    <name evidence="2" type="ordered locus">MGMSRv2__0589</name>
</gene>
<protein>
    <submittedName>
        <fullName evidence="2">Uncharacterized protein</fullName>
    </submittedName>
</protein>
<evidence type="ECO:0000313" key="3">
    <source>
        <dbReference type="Proteomes" id="UP000018922"/>
    </source>
</evidence>
<reference evidence="2 3" key="1">
    <citation type="journal article" date="2014" name="Genome Announc.">
        <title>Complete genome sequence of Magnetospirillum gryphiswaldense MSR-1.</title>
        <authorList>
            <person name="Wang X."/>
            <person name="Wang Q."/>
            <person name="Zhang W."/>
            <person name="Wang Y."/>
            <person name="Li L."/>
            <person name="Wen T."/>
            <person name="Zhang T."/>
            <person name="Zhang Y."/>
            <person name="Xu J."/>
            <person name="Hu J."/>
            <person name="Li S."/>
            <person name="Liu L."/>
            <person name="Liu J."/>
            <person name="Jiang W."/>
            <person name="Tian J."/>
            <person name="Li Y."/>
            <person name="Schuler D."/>
            <person name="Wang L."/>
            <person name="Li J."/>
        </authorList>
    </citation>
    <scope>NUCLEOTIDE SEQUENCE [LARGE SCALE GENOMIC DNA]</scope>
    <source>
        <strain evidence="3">DSM 6361 / JCM 21280 / NBRC 15271 / MSR-1</strain>
    </source>
</reference>
<accession>V6EXA0</accession>
<keyword evidence="3" id="KW-1185">Reference proteome</keyword>
<dbReference type="AlphaFoldDB" id="V6EXA0"/>
<evidence type="ECO:0000256" key="1">
    <source>
        <dbReference type="SAM" id="MobiDB-lite"/>
    </source>
</evidence>
<dbReference type="Proteomes" id="UP000018922">
    <property type="component" value="Chromosome I"/>
</dbReference>
<dbReference type="KEGG" id="mgy:MGMSRv2__0589"/>
<name>V6EXA0_MAGGM</name>
<dbReference type="HOGENOM" id="CLU_2508770_0_0_5"/>
<dbReference type="EMBL" id="HG794546">
    <property type="protein sequence ID" value="CDK97804.1"/>
    <property type="molecule type" value="Genomic_DNA"/>
</dbReference>
<proteinExistence type="predicted"/>
<evidence type="ECO:0000313" key="2">
    <source>
        <dbReference type="EMBL" id="CDK97804.1"/>
    </source>
</evidence>